<protein>
    <submittedName>
        <fullName evidence="2">Retropepsin-like domain-containing protein</fullName>
    </submittedName>
</protein>
<evidence type="ECO:0000313" key="2">
    <source>
        <dbReference type="EMBL" id="QUW03077.1"/>
    </source>
</evidence>
<dbReference type="Proteomes" id="UP000676506">
    <property type="component" value="Chromosome 1"/>
</dbReference>
<feature type="chain" id="PRO_5045580784" evidence="1">
    <location>
        <begin position="32"/>
        <end position="325"/>
    </location>
</feature>
<dbReference type="InterPro" id="IPR021109">
    <property type="entry name" value="Peptidase_aspartic_dom_sf"/>
</dbReference>
<dbReference type="Gene3D" id="2.40.70.10">
    <property type="entry name" value="Acid Proteases"/>
    <property type="match status" value="2"/>
</dbReference>
<sequence length="325" mass="35288">MKSGFPFIRTWVMFGAWLVATLLAALASTSAAPFAAHRQPAKPRATTQPAPLPATVAWREDRRGLCLTAWVNDAGPFNFVIDTGAGVTLLSPRVARRAGVTDTGQILVLQGTGRGLGIPQPLVTARTLAIGTPDNRLPRTGRMVIADRLPSDVDGVLDPTEVFADVGYEIDFPNQTLSPLNRQAQVDGIPLRWLPESNGRRPFVRVGRHEAALIDTGSSFGLAIPASKAATFGIQDARRAPSRSVQDVAGNAFWVARVAPTSVWLESLYLEKIPTDLLHGADTTAPPLLGRAALRPFRIRFDLRRRSLTFVLPVSQRTQHSLERD</sequence>
<accession>A0ABX8B9G6</accession>
<proteinExistence type="predicted"/>
<gene>
    <name evidence="2" type="ORF">J8C06_01130</name>
</gene>
<evidence type="ECO:0000313" key="3">
    <source>
        <dbReference type="Proteomes" id="UP000676506"/>
    </source>
</evidence>
<name>A0ABX8B9G6_9BACT</name>
<keyword evidence="1" id="KW-0732">Signal</keyword>
<organism evidence="2 3">
    <name type="scientific">Chloracidobacterium validum</name>
    <dbReference type="NCBI Taxonomy" id="2821543"/>
    <lineage>
        <taxon>Bacteria</taxon>
        <taxon>Pseudomonadati</taxon>
        <taxon>Acidobacteriota</taxon>
        <taxon>Terriglobia</taxon>
        <taxon>Terriglobales</taxon>
        <taxon>Acidobacteriaceae</taxon>
        <taxon>Chloracidobacterium</taxon>
    </lineage>
</organism>
<dbReference type="RefSeq" id="WP_211428968.1">
    <property type="nucleotide sequence ID" value="NZ_CP072648.1"/>
</dbReference>
<reference evidence="2 3" key="1">
    <citation type="submission" date="2021-03" db="EMBL/GenBank/DDBJ databases">
        <title>Genomic and phenotypic characterization of Chloracidobacterium isolates provides evidence for multiple species.</title>
        <authorList>
            <person name="Saini M.K."/>
            <person name="Costas A.M.G."/>
            <person name="Tank M."/>
            <person name="Bryant D.A."/>
        </authorList>
    </citation>
    <scope>NUCLEOTIDE SEQUENCE [LARGE SCALE GENOMIC DNA]</scope>
    <source>
        <strain evidence="2 3">BV2-C</strain>
    </source>
</reference>
<dbReference type="Pfam" id="PF13650">
    <property type="entry name" value="Asp_protease_2"/>
    <property type="match status" value="1"/>
</dbReference>
<evidence type="ECO:0000256" key="1">
    <source>
        <dbReference type="SAM" id="SignalP"/>
    </source>
</evidence>
<dbReference type="SUPFAM" id="SSF50630">
    <property type="entry name" value="Acid proteases"/>
    <property type="match status" value="1"/>
</dbReference>
<dbReference type="EMBL" id="CP072648">
    <property type="protein sequence ID" value="QUW03077.1"/>
    <property type="molecule type" value="Genomic_DNA"/>
</dbReference>
<feature type="signal peptide" evidence="1">
    <location>
        <begin position="1"/>
        <end position="31"/>
    </location>
</feature>
<keyword evidence="3" id="KW-1185">Reference proteome</keyword>